<dbReference type="EMBL" id="ATGK01000011">
    <property type="protein sequence ID" value="EPG37807.1"/>
    <property type="molecule type" value="Genomic_DNA"/>
</dbReference>
<organism evidence="2 3">
    <name type="scientific">Acinetobacter colistiniresistens</name>
    <dbReference type="NCBI Taxonomy" id="280145"/>
    <lineage>
        <taxon>Bacteria</taxon>
        <taxon>Pseudomonadati</taxon>
        <taxon>Pseudomonadota</taxon>
        <taxon>Gammaproteobacteria</taxon>
        <taxon>Moraxellales</taxon>
        <taxon>Moraxellaceae</taxon>
        <taxon>Acinetobacter</taxon>
    </lineage>
</organism>
<dbReference type="InterPro" id="IPR036928">
    <property type="entry name" value="AS_sf"/>
</dbReference>
<dbReference type="PANTHER" id="PTHR11895:SF151">
    <property type="entry name" value="GLUTAMYL-TRNA(GLN) AMIDOTRANSFERASE SUBUNIT A"/>
    <property type="match status" value="1"/>
</dbReference>
<gene>
    <name evidence="2" type="ORF">F907_01777</name>
</gene>
<dbReference type="GO" id="GO:0003824">
    <property type="term" value="F:catalytic activity"/>
    <property type="evidence" value="ECO:0007669"/>
    <property type="project" value="InterPro"/>
</dbReference>
<dbReference type="SUPFAM" id="SSF75304">
    <property type="entry name" value="Amidase signature (AS) enzymes"/>
    <property type="match status" value="1"/>
</dbReference>
<dbReference type="NCBIfam" id="NF005688">
    <property type="entry name" value="PRK07488.1"/>
    <property type="match status" value="1"/>
</dbReference>
<evidence type="ECO:0000259" key="1">
    <source>
        <dbReference type="Pfam" id="PF01425"/>
    </source>
</evidence>
<comment type="caution">
    <text evidence="2">The sequence shown here is derived from an EMBL/GenBank/DDBJ whole genome shotgun (WGS) entry which is preliminary data.</text>
</comment>
<dbReference type="InterPro" id="IPR000120">
    <property type="entry name" value="Amidase"/>
</dbReference>
<dbReference type="HOGENOM" id="CLU_009600_0_3_6"/>
<proteinExistence type="predicted"/>
<dbReference type="InterPro" id="IPR020556">
    <property type="entry name" value="Amidase_CS"/>
</dbReference>
<evidence type="ECO:0000313" key="3">
    <source>
        <dbReference type="Proteomes" id="UP000014559"/>
    </source>
</evidence>
<dbReference type="Pfam" id="PF01425">
    <property type="entry name" value="Amidase"/>
    <property type="match status" value="1"/>
</dbReference>
<dbReference type="PATRIC" id="fig|1217696.3.peg.1739"/>
<dbReference type="InterPro" id="IPR023631">
    <property type="entry name" value="Amidase_dom"/>
</dbReference>
<dbReference type="PROSITE" id="PS00571">
    <property type="entry name" value="AMIDASES"/>
    <property type="match status" value="1"/>
</dbReference>
<dbReference type="AlphaFoldDB" id="S3UE58"/>
<protein>
    <recommendedName>
        <fullName evidence="1">Amidase domain-containing protein</fullName>
    </recommendedName>
</protein>
<name>S3UE58_9GAMM</name>
<dbReference type="Gene3D" id="3.90.1300.10">
    <property type="entry name" value="Amidase signature (AS) domain"/>
    <property type="match status" value="1"/>
</dbReference>
<dbReference type="Proteomes" id="UP000014559">
    <property type="component" value="Unassembled WGS sequence"/>
</dbReference>
<accession>S3UE58</accession>
<dbReference type="PANTHER" id="PTHR11895">
    <property type="entry name" value="TRANSAMIDASE"/>
    <property type="match status" value="1"/>
</dbReference>
<feature type="domain" description="Amidase" evidence="1">
    <location>
        <begin position="39"/>
        <end position="472"/>
    </location>
</feature>
<reference evidence="2 3" key="1">
    <citation type="submission" date="2013-06" db="EMBL/GenBank/DDBJ databases">
        <title>The Genome Sequence of Acinetobacter sp. NIPH 2036.</title>
        <authorList>
            <consortium name="The Broad Institute Genome Sequencing Platform"/>
            <consortium name="The Broad Institute Genome Sequencing Center for Infectious Disease"/>
            <person name="Cerqueira G."/>
            <person name="Feldgarden M."/>
            <person name="Courvalin P."/>
            <person name="Perichon B."/>
            <person name="Grillot-Courvalin C."/>
            <person name="Clermont D."/>
            <person name="Rocha E."/>
            <person name="Yoon E.-J."/>
            <person name="Nemec A."/>
            <person name="Young S.K."/>
            <person name="Zeng Q."/>
            <person name="Gargeya S."/>
            <person name="Fitzgerald M."/>
            <person name="Abouelleil A."/>
            <person name="Alvarado L."/>
            <person name="Berlin A.M."/>
            <person name="Chapman S.B."/>
            <person name="Dewar J."/>
            <person name="Goldberg J."/>
            <person name="Griggs A."/>
            <person name="Gujja S."/>
            <person name="Hansen M."/>
            <person name="Howarth C."/>
            <person name="Imamovic A."/>
            <person name="Larimer J."/>
            <person name="McCowan C."/>
            <person name="Murphy C."/>
            <person name="Pearson M."/>
            <person name="Priest M."/>
            <person name="Roberts A."/>
            <person name="Saif S."/>
            <person name="Shea T."/>
            <person name="Sykes S."/>
            <person name="Wortman J."/>
            <person name="Nusbaum C."/>
            <person name="Birren B."/>
        </authorList>
    </citation>
    <scope>NUCLEOTIDE SEQUENCE [LARGE SCALE GENOMIC DNA]</scope>
    <source>
        <strain evidence="2 3">NIPH 2036</strain>
    </source>
</reference>
<sequence>MMLSTTKKLDLDQLIQLNTATVSDITRLVREGTISCEQLVQLYFENIEKQQGLNAFISLDQTVAIQQAQFWDQYIAEGKPCPALIGVLLAVKDNIHVAGFPNSAGTPALAEFRPKTTAPVIQALIEQGAIVVGKANMHELAFGVTGYNTAMHIEGVVGTRNAVNPLHVAGGSSSGSAVAVAAGMVSIAIGTDTGASVRLPSALNGCVGFRPTVGRYAQEGITPISHTRDTAGPMAHSVADIMLIDQLITRQQMVTVIPKQPIRLGLCAYFWENLDEDVQQQAHQALQLLKNAGIEIINVDMPDLASLNHRISFPVVIYEGKHDLIQYLKNNETGISLDEVVDQISSPDVQQIFTQSILPELIVDLAGQSVAVEPLYQEAIAEARPQLLALYQKTFHDHQLDALVFPTSTIVAPLASEQVSSIENFQALIRNTDPGSNIGLPGLSLPIGLGAKSKLPIGLEIDGLPDTDHEILVIGQILEQIFSDLNHH</sequence>
<evidence type="ECO:0000313" key="2">
    <source>
        <dbReference type="EMBL" id="EPG37807.1"/>
    </source>
</evidence>